<feature type="compositionally biased region" description="Polar residues" evidence="2">
    <location>
        <begin position="148"/>
        <end position="160"/>
    </location>
</feature>
<evidence type="ECO:0000256" key="2">
    <source>
        <dbReference type="SAM" id="MobiDB-lite"/>
    </source>
</evidence>
<accession>A0A521G1I0</accession>
<comment type="caution">
    <text evidence="4">The sequence shown here is derived from an EMBL/GenBank/DDBJ whole genome shotgun (WGS) entry which is preliminary data.</text>
</comment>
<keyword evidence="3" id="KW-0472">Membrane</keyword>
<keyword evidence="3" id="KW-0812">Transmembrane</keyword>
<feature type="coiled-coil region" evidence="1">
    <location>
        <begin position="55"/>
        <end position="89"/>
    </location>
</feature>
<dbReference type="Proteomes" id="UP000316238">
    <property type="component" value="Unassembled WGS sequence"/>
</dbReference>
<dbReference type="EMBL" id="NQJD01000019">
    <property type="protein sequence ID" value="TAA74721.1"/>
    <property type="molecule type" value="Genomic_DNA"/>
</dbReference>
<evidence type="ECO:0000313" key="5">
    <source>
        <dbReference type="Proteomes" id="UP000316238"/>
    </source>
</evidence>
<feature type="transmembrane region" description="Helical" evidence="3">
    <location>
        <begin position="6"/>
        <end position="31"/>
    </location>
</feature>
<protein>
    <submittedName>
        <fullName evidence="4">Uncharacterized protein</fullName>
    </submittedName>
</protein>
<dbReference type="AlphaFoldDB" id="A0A521G1I0"/>
<evidence type="ECO:0000256" key="1">
    <source>
        <dbReference type="SAM" id="Coils"/>
    </source>
</evidence>
<name>A0A521G1I0_9BACT</name>
<keyword evidence="1" id="KW-0175">Coiled coil</keyword>
<sequence>MEETSWIAELFANLFVRGLLVGLIVALAFWVRSIIKVRVLHADLRKLREHLQTKFEIESAENERRKEEMNQLRQERDNLRNMIQVLNQKPNKQELRQAQVYQKAAEIMFEKSPGFAPVWQITLREAEEEMRNAEKGIIPFFKRITSSTPVATHSSEQKMQSHGKHRLELDDPANL</sequence>
<evidence type="ECO:0000256" key="3">
    <source>
        <dbReference type="SAM" id="Phobius"/>
    </source>
</evidence>
<feature type="region of interest" description="Disordered" evidence="2">
    <location>
        <begin position="148"/>
        <end position="175"/>
    </location>
</feature>
<organism evidence="4 5">
    <name type="scientific">Candidatus Electronema aureum</name>
    <dbReference type="NCBI Taxonomy" id="2005002"/>
    <lineage>
        <taxon>Bacteria</taxon>
        <taxon>Pseudomonadati</taxon>
        <taxon>Thermodesulfobacteriota</taxon>
        <taxon>Desulfobulbia</taxon>
        <taxon>Desulfobulbales</taxon>
        <taxon>Desulfobulbaceae</taxon>
        <taxon>Candidatus Electronema</taxon>
    </lineage>
</organism>
<keyword evidence="3" id="KW-1133">Transmembrane helix</keyword>
<evidence type="ECO:0000313" key="4">
    <source>
        <dbReference type="EMBL" id="TAA74721.1"/>
    </source>
</evidence>
<keyword evidence="5" id="KW-1185">Reference proteome</keyword>
<proteinExistence type="predicted"/>
<reference evidence="4" key="1">
    <citation type="submission" date="2017-07" db="EMBL/GenBank/DDBJ databases">
        <title>The cable genome - Insights into the physiology and evolution of filamentous bacteria capable of sulfide oxidation via long distance electron transfer.</title>
        <authorList>
            <person name="Thorup C."/>
            <person name="Bjerg J.T."/>
            <person name="Schreiber L."/>
            <person name="Nielsen L.P."/>
            <person name="Kjeldsen K.U."/>
            <person name="Boesen T."/>
            <person name="Boggild A."/>
            <person name="Meysman F."/>
            <person name="Geelhoed J."/>
            <person name="Schramm A."/>
        </authorList>
    </citation>
    <scope>NUCLEOTIDE SEQUENCE [LARGE SCALE GENOMIC DNA]</scope>
    <source>
        <strain evidence="4">GS</strain>
    </source>
</reference>
<gene>
    <name evidence="4" type="ORF">CDV28_11934</name>
</gene>